<dbReference type="RefSeq" id="WP_146801832.1">
    <property type="nucleotide sequence ID" value="NZ_BJUK01000007.1"/>
</dbReference>
<gene>
    <name evidence="1" type="ORF">HPA02_08380</name>
</gene>
<reference evidence="1 2" key="1">
    <citation type="submission" date="2019-07" db="EMBL/GenBank/DDBJ databases">
        <title>Whole genome shotgun sequence of Halomonas pacifica NBRC 102220.</title>
        <authorList>
            <person name="Hosoyama A."/>
            <person name="Uohara A."/>
            <person name="Ohji S."/>
            <person name="Ichikawa N."/>
        </authorList>
    </citation>
    <scope>NUCLEOTIDE SEQUENCE [LARGE SCALE GENOMIC DNA]</scope>
    <source>
        <strain evidence="1 2">NBRC 102220</strain>
    </source>
</reference>
<keyword evidence="2" id="KW-1185">Reference proteome</keyword>
<organism evidence="1 2">
    <name type="scientific">Bisbaumannia pacifica</name>
    <dbReference type="NCBI Taxonomy" id="77098"/>
    <lineage>
        <taxon>Bacteria</taxon>
        <taxon>Pseudomonadati</taxon>
        <taxon>Pseudomonadota</taxon>
        <taxon>Gammaproteobacteria</taxon>
        <taxon>Oceanospirillales</taxon>
        <taxon>Halomonadaceae</taxon>
        <taxon>Bisbaumannia</taxon>
    </lineage>
</organism>
<sequence length="398" mass="40772">MLNGSRFNGAAYSAGSGGVRVLLASAVLAVSATGAAEPLRTQHGGTNAPVQASFYGPRAVADRAAAAIGYPTATFDVYRPWDLAAAELMASANLAPDHLVLRAGLSEPLSSASLSAEAIRYAFFSSLQAEAAFDPVQAWGIRPGVAGIAVTAEGEVRATREHPGDTSLSVSAVAEFNGDVYAGGITTFEPGASLFAEAHLNGIQPGYAALAPDISLGVSGDRLAGGRVDGGVDSWFEASALPGRGTLVDEGLVTAELTAVWWAFNYETATITASAALTASPTRIAAGAGLMDVSATARSQWSLIIEPRKSMVGASASLSATAWRIRPTSADATVVGGASAYGNRITHSGAVMEGVGSVIRNRLSVNLTNPAPPNRQMTVPQEDRVMVVPADNRTMVVT</sequence>
<dbReference type="Proteomes" id="UP000321275">
    <property type="component" value="Unassembled WGS sequence"/>
</dbReference>
<evidence type="ECO:0000313" key="2">
    <source>
        <dbReference type="Proteomes" id="UP000321275"/>
    </source>
</evidence>
<evidence type="ECO:0000313" key="1">
    <source>
        <dbReference type="EMBL" id="GEK46555.1"/>
    </source>
</evidence>
<name>A0A510X7W3_9GAMM</name>
<comment type="caution">
    <text evidence="1">The sequence shown here is derived from an EMBL/GenBank/DDBJ whole genome shotgun (WGS) entry which is preliminary data.</text>
</comment>
<dbReference type="EMBL" id="BJUK01000007">
    <property type="protein sequence ID" value="GEK46555.1"/>
    <property type="molecule type" value="Genomic_DNA"/>
</dbReference>
<dbReference type="AlphaFoldDB" id="A0A510X7W3"/>
<protein>
    <submittedName>
        <fullName evidence="1">Uncharacterized protein</fullName>
    </submittedName>
</protein>
<accession>A0A510X7W3</accession>
<dbReference type="OrthoDB" id="5792777at2"/>
<proteinExistence type="predicted"/>